<name>A0A8H3GAC6_9AGAM</name>
<comment type="caution">
    <text evidence="2">The sequence shown here is derived from an EMBL/GenBank/DDBJ whole genome shotgun (WGS) entry which is preliminary data.</text>
</comment>
<protein>
    <recommendedName>
        <fullName evidence="4">Glucose receptor Git3 N-terminal domain-containing protein</fullName>
    </recommendedName>
</protein>
<proteinExistence type="predicted"/>
<feature type="transmembrane region" description="Helical" evidence="1">
    <location>
        <begin position="20"/>
        <end position="40"/>
    </location>
</feature>
<reference evidence="2" key="1">
    <citation type="submission" date="2021-01" db="EMBL/GenBank/DDBJ databases">
        <authorList>
            <person name="Kaushik A."/>
        </authorList>
    </citation>
    <scope>NUCLEOTIDE SEQUENCE</scope>
    <source>
        <strain evidence="2">AG1-1C</strain>
    </source>
</reference>
<evidence type="ECO:0000256" key="1">
    <source>
        <dbReference type="SAM" id="Phobius"/>
    </source>
</evidence>
<keyword evidence="1" id="KW-1133">Transmembrane helix</keyword>
<keyword evidence="1" id="KW-0812">Transmembrane</keyword>
<feature type="transmembrane region" description="Helical" evidence="1">
    <location>
        <begin position="245"/>
        <end position="265"/>
    </location>
</feature>
<gene>
    <name evidence="2" type="ORF">RDB_LOCUS133063</name>
</gene>
<feature type="transmembrane region" description="Helical" evidence="1">
    <location>
        <begin position="118"/>
        <end position="140"/>
    </location>
</feature>
<organism evidence="2 3">
    <name type="scientific">Rhizoctonia solani</name>
    <dbReference type="NCBI Taxonomy" id="456999"/>
    <lineage>
        <taxon>Eukaryota</taxon>
        <taxon>Fungi</taxon>
        <taxon>Dikarya</taxon>
        <taxon>Basidiomycota</taxon>
        <taxon>Agaricomycotina</taxon>
        <taxon>Agaricomycetes</taxon>
        <taxon>Cantharellales</taxon>
        <taxon>Ceratobasidiaceae</taxon>
        <taxon>Rhizoctonia</taxon>
    </lineage>
</organism>
<dbReference type="EMBL" id="CAJMWS010000417">
    <property type="protein sequence ID" value="CAE6442875.1"/>
    <property type="molecule type" value="Genomic_DNA"/>
</dbReference>
<accession>A0A8H3GAC6</accession>
<dbReference type="AlphaFoldDB" id="A0A8H3GAC6"/>
<feature type="transmembrane region" description="Helical" evidence="1">
    <location>
        <begin position="285"/>
        <end position="307"/>
    </location>
</feature>
<dbReference type="Proteomes" id="UP000663846">
    <property type="component" value="Unassembled WGS sequence"/>
</dbReference>
<feature type="transmembrane region" description="Helical" evidence="1">
    <location>
        <begin position="170"/>
        <end position="192"/>
    </location>
</feature>
<evidence type="ECO:0000313" key="3">
    <source>
        <dbReference type="Proteomes" id="UP000663846"/>
    </source>
</evidence>
<evidence type="ECO:0000313" key="2">
    <source>
        <dbReference type="EMBL" id="CAE6442875.1"/>
    </source>
</evidence>
<evidence type="ECO:0008006" key="4">
    <source>
        <dbReference type="Google" id="ProtNLM"/>
    </source>
</evidence>
<sequence length="330" mass="37053">MDSCSVISLLAGRVTGLGFVSFSSLVSLLAVITVLLIIAWKYRRNVRSDPGEPWSLLRSDLDAYMLQLLFGEVIMSVSGVIDAKWAIEQKVYCGTVCQVQGATNVVGVGSVAAFTSAITAHTCMAIWLYFILFVVVGYLVKNNQGQSFFAPAPLWCFIDSQYVIERIFGQYIWIWAAGLGSIFFYTQLFLCARGNLSFNNERYWPWSMRWHFPAQRLPEIRTGSDGKSIDEDVRRVEGIQRRRDLAWTTLMYPASYTVLTVGLSVTRWANVGDNIHLPENSSAAAGALFSRFLLRLSGLVTVVLLTTTRHNMLLFGKERGVLFDNDPRRD</sequence>
<keyword evidence="1" id="KW-0472">Membrane</keyword>